<dbReference type="InterPro" id="IPR004111">
    <property type="entry name" value="Repressor_TetR_C"/>
</dbReference>
<evidence type="ECO:0000259" key="6">
    <source>
        <dbReference type="PROSITE" id="PS50977"/>
    </source>
</evidence>
<keyword evidence="1" id="KW-0805">Transcription regulation</keyword>
<dbReference type="Gene3D" id="1.10.357.10">
    <property type="entry name" value="Tetracycline Repressor, domain 2"/>
    <property type="match status" value="1"/>
</dbReference>
<feature type="region of interest" description="Disordered" evidence="5">
    <location>
        <begin position="1"/>
        <end position="37"/>
    </location>
</feature>
<dbReference type="InterPro" id="IPR036271">
    <property type="entry name" value="Tet_transcr_reg_TetR-rel_C_sf"/>
</dbReference>
<evidence type="ECO:0000256" key="5">
    <source>
        <dbReference type="SAM" id="MobiDB-lite"/>
    </source>
</evidence>
<dbReference type="SUPFAM" id="SSF46689">
    <property type="entry name" value="Homeodomain-like"/>
    <property type="match status" value="1"/>
</dbReference>
<feature type="DNA-binding region" description="H-T-H motif" evidence="4">
    <location>
        <begin position="66"/>
        <end position="85"/>
    </location>
</feature>
<feature type="compositionally biased region" description="Low complexity" evidence="5">
    <location>
        <begin position="1"/>
        <end position="15"/>
    </location>
</feature>
<evidence type="ECO:0000256" key="2">
    <source>
        <dbReference type="ARBA" id="ARBA00023125"/>
    </source>
</evidence>
<dbReference type="AlphaFoldDB" id="A0A6S7A905"/>
<proteinExistence type="predicted"/>
<name>A0A6S7A905_9BURK</name>
<evidence type="ECO:0000313" key="8">
    <source>
        <dbReference type="Proteomes" id="UP000494111"/>
    </source>
</evidence>
<reference evidence="7 8" key="1">
    <citation type="submission" date="2020-04" db="EMBL/GenBank/DDBJ databases">
        <authorList>
            <person name="De Canck E."/>
        </authorList>
    </citation>
    <scope>NUCLEOTIDE SEQUENCE [LARGE SCALE GENOMIC DNA]</scope>
    <source>
        <strain evidence="7 8">LMG 3458</strain>
    </source>
</reference>
<dbReference type="GO" id="GO:0045892">
    <property type="term" value="P:negative regulation of DNA-templated transcription"/>
    <property type="evidence" value="ECO:0007669"/>
    <property type="project" value="InterPro"/>
</dbReference>
<dbReference type="PROSITE" id="PS50977">
    <property type="entry name" value="HTH_TETR_2"/>
    <property type="match status" value="1"/>
</dbReference>
<evidence type="ECO:0000256" key="4">
    <source>
        <dbReference type="PROSITE-ProRule" id="PRU00335"/>
    </source>
</evidence>
<dbReference type="GO" id="GO:0003677">
    <property type="term" value="F:DNA binding"/>
    <property type="evidence" value="ECO:0007669"/>
    <property type="project" value="UniProtKB-UniRule"/>
</dbReference>
<dbReference type="Pfam" id="PF02909">
    <property type="entry name" value="TetR_C_1"/>
    <property type="match status" value="1"/>
</dbReference>
<evidence type="ECO:0000256" key="1">
    <source>
        <dbReference type="ARBA" id="ARBA00023015"/>
    </source>
</evidence>
<keyword evidence="3" id="KW-0804">Transcription</keyword>
<evidence type="ECO:0000313" key="7">
    <source>
        <dbReference type="EMBL" id="CAB3718498.1"/>
    </source>
</evidence>
<dbReference type="InterPro" id="IPR009057">
    <property type="entry name" value="Homeodomain-like_sf"/>
</dbReference>
<evidence type="ECO:0000256" key="3">
    <source>
        <dbReference type="ARBA" id="ARBA00023163"/>
    </source>
</evidence>
<dbReference type="Proteomes" id="UP000494111">
    <property type="component" value="Unassembled WGS sequence"/>
</dbReference>
<gene>
    <name evidence="7" type="ORF">LMG3458_03745</name>
</gene>
<feature type="domain" description="HTH tetR-type" evidence="6">
    <location>
        <begin position="43"/>
        <end position="103"/>
    </location>
</feature>
<keyword evidence="2 4" id="KW-0238">DNA-binding</keyword>
<accession>A0A6S7A905</accession>
<dbReference type="SUPFAM" id="SSF48498">
    <property type="entry name" value="Tetracyclin repressor-like, C-terminal domain"/>
    <property type="match status" value="1"/>
</dbReference>
<dbReference type="InterPro" id="IPR001647">
    <property type="entry name" value="HTH_TetR"/>
</dbReference>
<sequence>MATNGSSSRRAAASRPVLDTAQTPRRRGRPPKAVQENPIDAPLISRVQIIERAVQLTKVEPLEELSIVGLARDFGVASSLIHYYVGSRDGLISGVVNEYFKRRVERLAALTGQWRHDIEKHARLSYAFMVEYGGVLRYVMAHNRFRLFQQVEPGQTDYGLVYLNRVAEIFRDAGYSPEHTAMGYHLLAQYTMTAAYAQVSRQLPALHAKFIRKQIESASPQEYAAAHYMLTPFIELDANKSFETGLQMLLDSMEQWKGRPRSRPVRK</sequence>
<organism evidence="7 8">
    <name type="scientific">Achromobacter deleyi</name>
    <dbReference type="NCBI Taxonomy" id="1353891"/>
    <lineage>
        <taxon>Bacteria</taxon>
        <taxon>Pseudomonadati</taxon>
        <taxon>Pseudomonadota</taxon>
        <taxon>Betaproteobacteria</taxon>
        <taxon>Burkholderiales</taxon>
        <taxon>Alcaligenaceae</taxon>
        <taxon>Achromobacter</taxon>
    </lineage>
</organism>
<protein>
    <recommendedName>
        <fullName evidence="6">HTH tetR-type domain-containing protein</fullName>
    </recommendedName>
</protein>
<dbReference type="RefSeq" id="WP_246288932.1">
    <property type="nucleotide sequence ID" value="NZ_CADIJO010000013.1"/>
</dbReference>
<dbReference type="Gene3D" id="1.10.10.60">
    <property type="entry name" value="Homeodomain-like"/>
    <property type="match status" value="1"/>
</dbReference>
<dbReference type="EMBL" id="CADIJO010000013">
    <property type="protein sequence ID" value="CAB3718498.1"/>
    <property type="molecule type" value="Genomic_DNA"/>
</dbReference>